<comment type="caution">
    <text evidence="9">The sequence shown here is derived from an EMBL/GenBank/DDBJ whole genome shotgun (WGS) entry which is preliminary data.</text>
</comment>
<dbReference type="Proteomes" id="UP000005695">
    <property type="component" value="Unassembled WGS sequence"/>
</dbReference>
<keyword evidence="6 8" id="KW-0472">Membrane</keyword>
<keyword evidence="10" id="KW-1185">Reference proteome</keyword>
<keyword evidence="4 7" id="KW-0812">Transmembrane</keyword>
<evidence type="ECO:0000256" key="2">
    <source>
        <dbReference type="ARBA" id="ARBA00005811"/>
    </source>
</evidence>
<evidence type="ECO:0000256" key="6">
    <source>
        <dbReference type="ARBA" id="ARBA00023136"/>
    </source>
</evidence>
<dbReference type="InterPro" id="IPR003400">
    <property type="entry name" value="ExbD"/>
</dbReference>
<dbReference type="RefSeq" id="WP_006000108.1">
    <property type="nucleotide sequence ID" value="NZ_AAEW02000008.1"/>
</dbReference>
<dbReference type="EMBL" id="AAEW02000008">
    <property type="protein sequence ID" value="EAT15720.1"/>
    <property type="molecule type" value="Genomic_DNA"/>
</dbReference>
<dbReference type="PANTHER" id="PTHR30558:SF13">
    <property type="entry name" value="BIOPOLYMER TRANSPORT PROTEIN EXBD2"/>
    <property type="match status" value="1"/>
</dbReference>
<dbReference type="GO" id="GO:0022857">
    <property type="term" value="F:transmembrane transporter activity"/>
    <property type="evidence" value="ECO:0007669"/>
    <property type="project" value="InterPro"/>
</dbReference>
<evidence type="ECO:0000256" key="8">
    <source>
        <dbReference type="SAM" id="Phobius"/>
    </source>
</evidence>
<proteinExistence type="inferred from homology"/>
<keyword evidence="7" id="KW-0813">Transport</keyword>
<evidence type="ECO:0000313" key="10">
    <source>
        <dbReference type="Proteomes" id="UP000005695"/>
    </source>
</evidence>
<dbReference type="PANTHER" id="PTHR30558">
    <property type="entry name" value="EXBD MEMBRANE COMPONENT OF PMF-DRIVEN MACROMOLECULE IMPORT SYSTEM"/>
    <property type="match status" value="1"/>
</dbReference>
<evidence type="ECO:0000256" key="5">
    <source>
        <dbReference type="ARBA" id="ARBA00022989"/>
    </source>
</evidence>
<keyword evidence="7" id="KW-0653">Protein transport</keyword>
<comment type="similarity">
    <text evidence="2 7">Belongs to the ExbD/TolR family.</text>
</comment>
<evidence type="ECO:0000256" key="7">
    <source>
        <dbReference type="RuleBase" id="RU003879"/>
    </source>
</evidence>
<dbReference type="OrthoDB" id="5456447at2"/>
<evidence type="ECO:0000256" key="3">
    <source>
        <dbReference type="ARBA" id="ARBA00022475"/>
    </source>
</evidence>
<protein>
    <submittedName>
        <fullName evidence="9">Biopolymer transport protein ExbD/TolR</fullName>
    </submittedName>
</protein>
<evidence type="ECO:0000256" key="4">
    <source>
        <dbReference type="ARBA" id="ARBA00022692"/>
    </source>
</evidence>
<sequence length="137" mass="15033">MARVSLSRRQRRKPAELNMSPLIDMIFILLIFFVVTTSFVREAGVDVQRPIAQTAETRDSTNMVLAITADNIVVIEGKPIDVRSVQSYMERFLMQNPNGSVVLAADRSSRSGLVIQVLDACRLAGVKNLSVAAKKGA</sequence>
<dbReference type="AlphaFoldDB" id="Q1K022"/>
<dbReference type="Pfam" id="PF02472">
    <property type="entry name" value="ExbD"/>
    <property type="match status" value="1"/>
</dbReference>
<keyword evidence="5 8" id="KW-1133">Transmembrane helix</keyword>
<organism evidence="9 10">
    <name type="scientific">Desulfuromonas acetoxidans (strain DSM 684 / 11070)</name>
    <dbReference type="NCBI Taxonomy" id="281689"/>
    <lineage>
        <taxon>Bacteria</taxon>
        <taxon>Pseudomonadati</taxon>
        <taxon>Thermodesulfobacteriota</taxon>
        <taxon>Desulfuromonadia</taxon>
        <taxon>Desulfuromonadales</taxon>
        <taxon>Desulfuromonadaceae</taxon>
        <taxon>Desulfuromonas</taxon>
    </lineage>
</organism>
<reference evidence="9" key="1">
    <citation type="submission" date="2006-05" db="EMBL/GenBank/DDBJ databases">
        <title>Annotation of the draft genome assembly of Desulfuromonas acetoxidans DSM 684.</title>
        <authorList>
            <consortium name="US DOE Joint Genome Institute (JGI-ORNL)"/>
            <person name="Larimer F."/>
            <person name="Land M."/>
            <person name="Hauser L."/>
        </authorList>
    </citation>
    <scope>NUCLEOTIDE SEQUENCE [LARGE SCALE GENOMIC DNA]</scope>
    <source>
        <strain evidence="9">DSM 684</strain>
    </source>
</reference>
<comment type="subcellular location">
    <subcellularLocation>
        <location evidence="1">Cell membrane</location>
        <topology evidence="1">Single-pass membrane protein</topology>
    </subcellularLocation>
    <subcellularLocation>
        <location evidence="7">Cell membrane</location>
        <topology evidence="7">Single-pass type II membrane protein</topology>
    </subcellularLocation>
</comment>
<feature type="transmembrane region" description="Helical" evidence="8">
    <location>
        <begin position="21"/>
        <end position="40"/>
    </location>
</feature>
<evidence type="ECO:0000313" key="9">
    <source>
        <dbReference type="EMBL" id="EAT15720.1"/>
    </source>
</evidence>
<evidence type="ECO:0000256" key="1">
    <source>
        <dbReference type="ARBA" id="ARBA00004162"/>
    </source>
</evidence>
<name>Q1K022_DESA6</name>
<reference evidence="9" key="2">
    <citation type="submission" date="2006-05" db="EMBL/GenBank/DDBJ databases">
        <title>Sequencing of the draft genome and assembly of Desulfuromonas acetoxidans DSM 684.</title>
        <authorList>
            <consortium name="US DOE Joint Genome Institute (JGI-PGF)"/>
            <person name="Copeland A."/>
            <person name="Lucas S."/>
            <person name="Lapidus A."/>
            <person name="Barry K."/>
            <person name="Detter J.C."/>
            <person name="Glavina del Rio T."/>
            <person name="Hammon N."/>
            <person name="Israni S."/>
            <person name="Dalin E."/>
            <person name="Tice H."/>
            <person name="Bruce D."/>
            <person name="Pitluck S."/>
            <person name="Richardson P."/>
        </authorList>
    </citation>
    <scope>NUCLEOTIDE SEQUENCE [LARGE SCALE GENOMIC DNA]</scope>
    <source>
        <strain evidence="9">DSM 684</strain>
    </source>
</reference>
<accession>Q1K022</accession>
<dbReference type="GO" id="GO:0015031">
    <property type="term" value="P:protein transport"/>
    <property type="evidence" value="ECO:0007669"/>
    <property type="project" value="UniProtKB-KW"/>
</dbReference>
<keyword evidence="3" id="KW-1003">Cell membrane</keyword>
<dbReference type="Gene3D" id="3.30.420.270">
    <property type="match status" value="1"/>
</dbReference>
<dbReference type="GO" id="GO:0005886">
    <property type="term" value="C:plasma membrane"/>
    <property type="evidence" value="ECO:0007669"/>
    <property type="project" value="UniProtKB-SubCell"/>
</dbReference>
<gene>
    <name evidence="9" type="ORF">Dace_2420</name>
</gene>